<reference evidence="2" key="1">
    <citation type="submission" date="2015-10" db="EMBL/GenBank/DDBJ databases">
        <authorList>
            <person name="Regsiter A."/>
            <person name="william w."/>
        </authorList>
    </citation>
    <scope>NUCLEOTIDE SEQUENCE</scope>
    <source>
        <strain evidence="2">Montdore</strain>
    </source>
</reference>
<keyword evidence="3" id="KW-1185">Reference proteome</keyword>
<gene>
    <name evidence="2" type="ORF">GSTUAT00003131001</name>
</gene>
<protein>
    <submittedName>
        <fullName evidence="2">Uncharacterized protein</fullName>
    </submittedName>
</protein>
<accession>A0A292Q1V6</accession>
<dbReference type="Proteomes" id="UP001412239">
    <property type="component" value="Unassembled WGS sequence"/>
</dbReference>
<organism evidence="2 3">
    <name type="scientific">Tuber aestivum</name>
    <name type="common">summer truffle</name>
    <dbReference type="NCBI Taxonomy" id="59557"/>
    <lineage>
        <taxon>Eukaryota</taxon>
        <taxon>Fungi</taxon>
        <taxon>Dikarya</taxon>
        <taxon>Ascomycota</taxon>
        <taxon>Pezizomycotina</taxon>
        <taxon>Pezizomycetes</taxon>
        <taxon>Pezizales</taxon>
        <taxon>Tuberaceae</taxon>
        <taxon>Tuber</taxon>
    </lineage>
</organism>
<name>A0A292Q1V6_9PEZI</name>
<evidence type="ECO:0000313" key="3">
    <source>
        <dbReference type="Proteomes" id="UP001412239"/>
    </source>
</evidence>
<dbReference type="EMBL" id="LN890983">
    <property type="protein sequence ID" value="CUS12858.1"/>
    <property type="molecule type" value="Genomic_DNA"/>
</dbReference>
<feature type="compositionally biased region" description="Low complexity" evidence="1">
    <location>
        <begin position="35"/>
        <end position="49"/>
    </location>
</feature>
<sequence length="352" mass="37627">MEQTFPEKPAAIGQADIRPATTSSHDYDYAPSSRTLPPNTATQTPNPALLYESSGDGKDLVALPVIADDSHTTASATPGPSQEPVLRYEYGAGDNYPGAGIPALISPTEAVSTTAVYTPAQPTGNGPTLKYEYAEAENQRPGIYLSTVITKIYRPQPTQPPPVLEYEYVGAENPVANPFTSTTGTTTIHTATTTPPPGAWGVLSTATSFVTSYPATPTPTTLTTHGQQPEHRKPPALLYENVGRGVADTGVTLVPTGGSSLHVSGQHEKRRAQGSPEEIHPLLLREGYCQWCPFGSAQLGRHYQLGCGSPWKGERYFIESVVLTDIRYGEIFERGFVRADDVAIAHNPGDHG</sequence>
<proteinExistence type="predicted"/>
<evidence type="ECO:0000313" key="2">
    <source>
        <dbReference type="EMBL" id="CUS12858.1"/>
    </source>
</evidence>
<feature type="region of interest" description="Disordered" evidence="1">
    <location>
        <begin position="1"/>
        <end position="54"/>
    </location>
</feature>
<feature type="region of interest" description="Disordered" evidence="1">
    <location>
        <begin position="256"/>
        <end position="275"/>
    </location>
</feature>
<evidence type="ECO:0000256" key="1">
    <source>
        <dbReference type="SAM" id="MobiDB-lite"/>
    </source>
</evidence>
<dbReference type="AlphaFoldDB" id="A0A292Q1V6"/>